<gene>
    <name evidence="1" type="ORF">KIN20_020226</name>
</gene>
<sequence>MEKLNKFEVIGDFSNDAIAEDDEQNVMVFSTPIGGAPVSPRTQCHSWWYKEAAGCVLVAMVTRYAPFQDHFLSLSTWELHERILEAHQPGSRSNLNYANRTLIPTSSKDFADIVDATYEKNPLNRPRASELLEQFFVGKKSRTTSRVSQASVRTPTGSRRGCEAAEIQRLYSDEPLSLTTNEAEKTLLERLHENADHDGSYGKVISDPSLGTCTDLYEMVRVANYYFRALTAQMGCDGGIGRSVAWIHCRVCLTRHLSNLHRHRSCLPVPA</sequence>
<comment type="caution">
    <text evidence="1">The sequence shown here is derived from an EMBL/GenBank/DDBJ whole genome shotgun (WGS) entry which is preliminary data.</text>
</comment>
<dbReference type="Proteomes" id="UP001196413">
    <property type="component" value="Unassembled WGS sequence"/>
</dbReference>
<dbReference type="InterPro" id="IPR011009">
    <property type="entry name" value="Kinase-like_dom_sf"/>
</dbReference>
<dbReference type="SUPFAM" id="SSF56112">
    <property type="entry name" value="Protein kinase-like (PK-like)"/>
    <property type="match status" value="1"/>
</dbReference>
<reference evidence="1" key="1">
    <citation type="submission" date="2021-06" db="EMBL/GenBank/DDBJ databases">
        <title>Parelaphostrongylus tenuis whole genome reference sequence.</title>
        <authorList>
            <person name="Garwood T.J."/>
            <person name="Larsen P.A."/>
            <person name="Fountain-Jones N.M."/>
            <person name="Garbe J.R."/>
            <person name="Macchietto M.G."/>
            <person name="Kania S.A."/>
            <person name="Gerhold R.W."/>
            <person name="Richards J.E."/>
            <person name="Wolf T.M."/>
        </authorList>
    </citation>
    <scope>NUCLEOTIDE SEQUENCE</scope>
    <source>
        <strain evidence="1">MNPRO001-30</strain>
        <tissue evidence="1">Meninges</tissue>
    </source>
</reference>
<accession>A0AAD5N3U9</accession>
<protein>
    <submittedName>
        <fullName evidence="1">Uncharacterized protein</fullName>
    </submittedName>
</protein>
<evidence type="ECO:0000313" key="1">
    <source>
        <dbReference type="EMBL" id="KAJ1361057.1"/>
    </source>
</evidence>
<dbReference type="AlphaFoldDB" id="A0AAD5N3U9"/>
<organism evidence="1 2">
    <name type="scientific">Parelaphostrongylus tenuis</name>
    <name type="common">Meningeal worm</name>
    <dbReference type="NCBI Taxonomy" id="148309"/>
    <lineage>
        <taxon>Eukaryota</taxon>
        <taxon>Metazoa</taxon>
        <taxon>Ecdysozoa</taxon>
        <taxon>Nematoda</taxon>
        <taxon>Chromadorea</taxon>
        <taxon>Rhabditida</taxon>
        <taxon>Rhabditina</taxon>
        <taxon>Rhabditomorpha</taxon>
        <taxon>Strongyloidea</taxon>
        <taxon>Metastrongylidae</taxon>
        <taxon>Parelaphostrongylus</taxon>
    </lineage>
</organism>
<dbReference type="EMBL" id="JAHQIW010004101">
    <property type="protein sequence ID" value="KAJ1361057.1"/>
    <property type="molecule type" value="Genomic_DNA"/>
</dbReference>
<keyword evidence="2" id="KW-1185">Reference proteome</keyword>
<dbReference type="Gene3D" id="1.10.510.10">
    <property type="entry name" value="Transferase(Phosphotransferase) domain 1"/>
    <property type="match status" value="1"/>
</dbReference>
<proteinExistence type="predicted"/>
<name>A0AAD5N3U9_PARTN</name>
<evidence type="ECO:0000313" key="2">
    <source>
        <dbReference type="Proteomes" id="UP001196413"/>
    </source>
</evidence>